<keyword evidence="1" id="KW-0690">Ribosome biogenesis</keyword>
<keyword evidence="1" id="KW-0698">rRNA processing</keyword>
<keyword evidence="1" id="KW-0143">Chaperone</keyword>
<evidence type="ECO:0000313" key="5">
    <source>
        <dbReference type="Proteomes" id="UP000756530"/>
    </source>
</evidence>
<protein>
    <recommendedName>
        <fullName evidence="1">Ribosome maturation factor RimM</fullName>
    </recommendedName>
</protein>
<dbReference type="Pfam" id="PF24986">
    <property type="entry name" value="PRC_RimM"/>
    <property type="match status" value="1"/>
</dbReference>
<dbReference type="EMBL" id="JAHUZE010000001">
    <property type="protein sequence ID" value="MBV7377742.1"/>
    <property type="molecule type" value="Genomic_DNA"/>
</dbReference>
<dbReference type="Proteomes" id="UP000756530">
    <property type="component" value="Unassembled WGS sequence"/>
</dbReference>
<dbReference type="PANTHER" id="PTHR33692:SF1">
    <property type="entry name" value="RIBOSOME MATURATION FACTOR RIMM"/>
    <property type="match status" value="1"/>
</dbReference>
<comment type="caution">
    <text evidence="4">The sequence shown here is derived from an EMBL/GenBank/DDBJ whole genome shotgun (WGS) entry which is preliminary data.</text>
</comment>
<reference evidence="4 5" key="1">
    <citation type="submission" date="2021-05" db="EMBL/GenBank/DDBJ databases">
        <title>Culturable bacteria isolated from Daya Bay.</title>
        <authorList>
            <person name="Zheng W."/>
            <person name="Yu S."/>
            <person name="Huang Y."/>
        </authorList>
    </citation>
    <scope>NUCLEOTIDE SEQUENCE [LARGE SCALE GENOMIC DNA]</scope>
    <source>
        <strain evidence="4 5">DP4N28-5</strain>
    </source>
</reference>
<dbReference type="HAMAP" id="MF_00014">
    <property type="entry name" value="Ribosome_mat_RimM"/>
    <property type="match status" value="1"/>
</dbReference>
<comment type="subcellular location">
    <subcellularLocation>
        <location evidence="1">Cytoplasm</location>
    </subcellularLocation>
</comment>
<proteinExistence type="inferred from homology"/>
<evidence type="ECO:0000259" key="2">
    <source>
        <dbReference type="Pfam" id="PF01782"/>
    </source>
</evidence>
<comment type="domain">
    <text evidence="1">The PRC barrel domain binds ribosomal protein uS19.</text>
</comment>
<comment type="function">
    <text evidence="1">An accessory protein needed during the final step in the assembly of 30S ribosomal subunit, possibly for assembly of the head region. Essential for efficient processing of 16S rRNA. May be needed both before and after RbfA during the maturation of 16S rRNA. It has affinity for free ribosomal 30S subunits but not for 70S ribosomes.</text>
</comment>
<dbReference type="InterPro" id="IPR011961">
    <property type="entry name" value="RimM"/>
</dbReference>
<organism evidence="4 5">
    <name type="scientific">Maritimibacter dapengensis</name>
    <dbReference type="NCBI Taxonomy" id="2836868"/>
    <lineage>
        <taxon>Bacteria</taxon>
        <taxon>Pseudomonadati</taxon>
        <taxon>Pseudomonadota</taxon>
        <taxon>Alphaproteobacteria</taxon>
        <taxon>Rhodobacterales</taxon>
        <taxon>Roseobacteraceae</taxon>
        <taxon>Maritimibacter</taxon>
    </lineage>
</organism>
<dbReference type="InterPro" id="IPR056792">
    <property type="entry name" value="PRC_RimM"/>
</dbReference>
<name>A0ABS6SXR2_9RHOB</name>
<feature type="domain" description="RimM N-terminal" evidence="2">
    <location>
        <begin position="8"/>
        <end position="87"/>
    </location>
</feature>
<evidence type="ECO:0000256" key="1">
    <source>
        <dbReference type="HAMAP-Rule" id="MF_00014"/>
    </source>
</evidence>
<sequence>MVSEDRICVGAFAGAFGVRGEVRLKSFCTEPEDITTYGPLWTEDGGSSFEIAIERPGKNEFIASVVGVRTKEAADALKGTRLYADRDALPSLPDDEFYHVDLIGLIVQDAGGCEVGKVVSVQNHGAGDLLEISGPGMKTPALLPFTLANVPTVDLTAGRVVIDPPEGVLPE</sequence>
<comment type="subunit">
    <text evidence="1">Binds ribosomal protein uS19.</text>
</comment>
<keyword evidence="1" id="KW-0963">Cytoplasm</keyword>
<feature type="domain" description="Ribosome maturation factor RimM PRC barrel" evidence="3">
    <location>
        <begin position="100"/>
        <end position="168"/>
    </location>
</feature>
<keyword evidence="5" id="KW-1185">Reference proteome</keyword>
<dbReference type="NCBIfam" id="TIGR02273">
    <property type="entry name" value="16S_RimM"/>
    <property type="match status" value="1"/>
</dbReference>
<accession>A0ABS6SXR2</accession>
<comment type="similarity">
    <text evidence="1">Belongs to the RimM family.</text>
</comment>
<evidence type="ECO:0000313" key="4">
    <source>
        <dbReference type="EMBL" id="MBV7377742.1"/>
    </source>
</evidence>
<gene>
    <name evidence="1 4" type="primary">rimM</name>
    <name evidence="4" type="ORF">KJP28_02315</name>
</gene>
<dbReference type="Pfam" id="PF01782">
    <property type="entry name" value="RimM"/>
    <property type="match status" value="1"/>
</dbReference>
<dbReference type="PANTHER" id="PTHR33692">
    <property type="entry name" value="RIBOSOME MATURATION FACTOR RIMM"/>
    <property type="match status" value="1"/>
</dbReference>
<dbReference type="InterPro" id="IPR002676">
    <property type="entry name" value="RimM_N"/>
</dbReference>
<dbReference type="RefSeq" id="WP_218390615.1">
    <property type="nucleotide sequence ID" value="NZ_JAHUZE010000001.1"/>
</dbReference>
<evidence type="ECO:0000259" key="3">
    <source>
        <dbReference type="Pfam" id="PF24986"/>
    </source>
</evidence>